<dbReference type="SUPFAM" id="SSF89550">
    <property type="entry name" value="PHP domain-like"/>
    <property type="match status" value="1"/>
</dbReference>
<dbReference type="Proteomes" id="UP000194450">
    <property type="component" value="Unassembled WGS sequence"/>
</dbReference>
<dbReference type="Gene3D" id="3.20.20.140">
    <property type="entry name" value="Metal-dependent hydrolases"/>
    <property type="match status" value="1"/>
</dbReference>
<feature type="coiled-coil region" evidence="1">
    <location>
        <begin position="618"/>
        <end position="655"/>
    </location>
</feature>
<evidence type="ECO:0008006" key="4">
    <source>
        <dbReference type="Google" id="ProtNLM"/>
    </source>
</evidence>
<dbReference type="InterPro" id="IPR054787">
    <property type="entry name" value="TrlF_ATPase"/>
</dbReference>
<name>A0A1Y6EXZ2_9GAMM</name>
<evidence type="ECO:0000313" key="2">
    <source>
        <dbReference type="EMBL" id="SMQ65143.1"/>
    </source>
</evidence>
<dbReference type="EMBL" id="FXWH01000001">
    <property type="protein sequence ID" value="SMQ65143.1"/>
    <property type="molecule type" value="Genomic_DNA"/>
</dbReference>
<accession>A0A1Y6EXZ2</accession>
<protein>
    <recommendedName>
        <fullName evidence="4">AAA domain-containing protein, AbiEii toxin, Type IV TA system</fullName>
    </recommendedName>
</protein>
<dbReference type="AlphaFoldDB" id="A0A1Y6EXZ2"/>
<dbReference type="RefSeq" id="WP_086434295.1">
    <property type="nucleotide sequence ID" value="NZ_FXWH01000001.1"/>
</dbReference>
<dbReference type="InterPro" id="IPR016195">
    <property type="entry name" value="Pol/histidinol_Pase-like"/>
</dbReference>
<dbReference type="Gene3D" id="3.40.50.300">
    <property type="entry name" value="P-loop containing nucleotide triphosphate hydrolases"/>
    <property type="match status" value="1"/>
</dbReference>
<dbReference type="GO" id="GO:0016887">
    <property type="term" value="F:ATP hydrolysis activity"/>
    <property type="evidence" value="ECO:0007669"/>
    <property type="project" value="InterPro"/>
</dbReference>
<evidence type="ECO:0000256" key="1">
    <source>
        <dbReference type="SAM" id="Coils"/>
    </source>
</evidence>
<sequence length="918" mass="104317">MDKEFARGSQWRRWDLQVQTILDDGYIELKDYAGELKASHPDEWAAFIAYAGTEEEVLKHDSKSYFFTDPADNEKVRAKNYARTFIGFLEAFQKEEVCIAITDHNYNHPHLLDALLDASRDSLVNVIGGVEINVQGVHILALFDQPIYGKGSFSEGITTFLSKIDVDSKETKGSLTVSNKSYTEVLRRVEEHHGIIIYPHCNSDNGLFQERGRTDRTHLGDQFNHQEFNILQGRSKLGGDKLAAYIESKSSDLRSGYCYTTATDARCLRDILAPDELGNYTWIKADPTFDGLRQIMFEPSRIAIQGNLPEDKAGYQVIDRVEISNDLILNSSLLLNTNMSSIIGGRSTGKSVLLTAIAQNLKTEKPINFSHKPEYGSFVRKIAASIKVIWKDGEVNNDREIEFFQQGYMYDLATDGKKLSELVQDILRIKGKSNFLESYFAKKSDLRKSISSSINDLFQVISDISRRSTLLSEKGDRKGVEDEIYRLNDKLKELDSLSLTEDERVNYGLHKKIIEASTKLLDQLGKDISQMERLKETSPIRHDFVYEFSTLSTDLREEMANIYDSVKDEVETNWRGRIESKLSSLNEKVVAEKKKIIESQTNSDYIKADKAYKNSTQLKEIQDRIKIQTNALNEIESITQEFSELEKQRENLISKIISSHSEYFSVTGNLLPTLSDSQDGLDINADSNFNGERYRSILEGALNLQSTSSRQLADFEYQSHEQYIINLEQLLEGLLADKLTLKGGYTPQSLATTLLTECFYELSYDLVYEDDNFKLMSDGKKAFVVLKLLLDFSDKKCPILIDQPEDDLDNRAIYLDLVQYLKKKKIQRQIIVATHNPNIVVGSDSELVIVANQHGIKNENMESKKFAYKSGSLENSMPIDLANPIVLESQGIRQHVCVILEGGDAAFRLREKKYDLLV</sequence>
<proteinExistence type="predicted"/>
<dbReference type="OrthoDB" id="9791620at2"/>
<dbReference type="SUPFAM" id="SSF52540">
    <property type="entry name" value="P-loop containing nucleoside triphosphate hydrolases"/>
    <property type="match status" value="1"/>
</dbReference>
<dbReference type="NCBIfam" id="NF045780">
    <property type="entry name" value="TrlF_fam_ATP"/>
    <property type="match status" value="1"/>
</dbReference>
<organism evidence="2 3">
    <name type="scientific">Pseudidiomarina planktonica</name>
    <dbReference type="NCBI Taxonomy" id="1323738"/>
    <lineage>
        <taxon>Bacteria</taxon>
        <taxon>Pseudomonadati</taxon>
        <taxon>Pseudomonadota</taxon>
        <taxon>Gammaproteobacteria</taxon>
        <taxon>Alteromonadales</taxon>
        <taxon>Idiomarinaceae</taxon>
        <taxon>Pseudidiomarina</taxon>
    </lineage>
</organism>
<keyword evidence="1" id="KW-0175">Coiled coil</keyword>
<dbReference type="GO" id="GO:0005524">
    <property type="term" value="F:ATP binding"/>
    <property type="evidence" value="ECO:0007669"/>
    <property type="project" value="InterPro"/>
</dbReference>
<evidence type="ECO:0000313" key="3">
    <source>
        <dbReference type="Proteomes" id="UP000194450"/>
    </source>
</evidence>
<dbReference type="InterPro" id="IPR027417">
    <property type="entry name" value="P-loop_NTPase"/>
</dbReference>
<reference evidence="3" key="1">
    <citation type="submission" date="2017-04" db="EMBL/GenBank/DDBJ databases">
        <authorList>
            <person name="Varghese N."/>
            <person name="Submissions S."/>
        </authorList>
    </citation>
    <scope>NUCLEOTIDE SEQUENCE [LARGE SCALE GENOMIC DNA]</scope>
</reference>
<keyword evidence="3" id="KW-1185">Reference proteome</keyword>
<gene>
    <name evidence="2" type="ORF">SAMN06297229_1192</name>
</gene>